<dbReference type="Proteomes" id="UP000245119">
    <property type="component" value="Linkage Group LG5"/>
</dbReference>
<dbReference type="AlphaFoldDB" id="A0A2T7PB09"/>
<keyword evidence="3" id="KW-1185">Reference proteome</keyword>
<gene>
    <name evidence="2" type="ORF">C0Q70_09871</name>
</gene>
<feature type="compositionally biased region" description="Basic and acidic residues" evidence="1">
    <location>
        <begin position="53"/>
        <end position="66"/>
    </location>
</feature>
<feature type="region of interest" description="Disordered" evidence="1">
    <location>
        <begin position="1"/>
        <end position="90"/>
    </location>
</feature>
<feature type="compositionally biased region" description="Low complexity" evidence="1">
    <location>
        <begin position="41"/>
        <end position="50"/>
    </location>
</feature>
<evidence type="ECO:0000313" key="2">
    <source>
        <dbReference type="EMBL" id="PVD30599.1"/>
    </source>
</evidence>
<evidence type="ECO:0000313" key="3">
    <source>
        <dbReference type="Proteomes" id="UP000245119"/>
    </source>
</evidence>
<feature type="compositionally biased region" description="Basic and acidic residues" evidence="1">
    <location>
        <begin position="1"/>
        <end position="11"/>
    </location>
</feature>
<comment type="caution">
    <text evidence="2">The sequence shown here is derived from an EMBL/GenBank/DDBJ whole genome shotgun (WGS) entry which is preliminary data.</text>
</comment>
<reference evidence="2 3" key="1">
    <citation type="submission" date="2018-04" db="EMBL/GenBank/DDBJ databases">
        <title>The genome of golden apple snail Pomacea canaliculata provides insight into stress tolerance and invasive adaptation.</title>
        <authorList>
            <person name="Liu C."/>
            <person name="Liu B."/>
            <person name="Ren Y."/>
            <person name="Zhang Y."/>
            <person name="Wang H."/>
            <person name="Li S."/>
            <person name="Jiang F."/>
            <person name="Yin L."/>
            <person name="Zhang G."/>
            <person name="Qian W."/>
            <person name="Fan W."/>
        </authorList>
    </citation>
    <scope>NUCLEOTIDE SEQUENCE [LARGE SCALE GENOMIC DNA]</scope>
    <source>
        <strain evidence="2">SZHN2017</strain>
        <tissue evidence="2">Muscle</tissue>
    </source>
</reference>
<accession>A0A2T7PB09</accession>
<organism evidence="2 3">
    <name type="scientific">Pomacea canaliculata</name>
    <name type="common">Golden apple snail</name>
    <dbReference type="NCBI Taxonomy" id="400727"/>
    <lineage>
        <taxon>Eukaryota</taxon>
        <taxon>Metazoa</taxon>
        <taxon>Spiralia</taxon>
        <taxon>Lophotrochozoa</taxon>
        <taxon>Mollusca</taxon>
        <taxon>Gastropoda</taxon>
        <taxon>Caenogastropoda</taxon>
        <taxon>Architaenioglossa</taxon>
        <taxon>Ampullarioidea</taxon>
        <taxon>Ampullariidae</taxon>
        <taxon>Pomacea</taxon>
    </lineage>
</organism>
<evidence type="ECO:0000256" key="1">
    <source>
        <dbReference type="SAM" id="MobiDB-lite"/>
    </source>
</evidence>
<feature type="compositionally biased region" description="Basic and acidic residues" evidence="1">
    <location>
        <begin position="22"/>
        <end position="40"/>
    </location>
</feature>
<dbReference type="EMBL" id="PZQS01000005">
    <property type="protein sequence ID" value="PVD30599.1"/>
    <property type="molecule type" value="Genomic_DNA"/>
</dbReference>
<sequence>MTDAQLEREFWTESLQPVAGKESGHHSDNSQSADRPKSSDSKTSSGQSDQSTEDEHGPEGSPDSKSKTSKKRHQQSLWKSLRKIGGDLNEDTRRMFHNLRGRLQRGSEPRQTKVKAVHILPWRRRRQHMGASSGERERHQSFQQRLRRPVV</sequence>
<name>A0A2T7PB09_POMCA</name>
<protein>
    <submittedName>
        <fullName evidence="2">Uncharacterized protein</fullName>
    </submittedName>
</protein>
<proteinExistence type="predicted"/>
<feature type="region of interest" description="Disordered" evidence="1">
    <location>
        <begin position="127"/>
        <end position="151"/>
    </location>
</feature>